<keyword evidence="1" id="KW-1133">Transmembrane helix</keyword>
<dbReference type="RefSeq" id="WP_179825746.1">
    <property type="nucleotide sequence ID" value="NZ_JACCCO010000002.1"/>
</dbReference>
<comment type="caution">
    <text evidence="2">The sequence shown here is derived from an EMBL/GenBank/DDBJ whole genome shotgun (WGS) entry which is preliminary data.</text>
</comment>
<dbReference type="Proteomes" id="UP000576393">
    <property type="component" value="Unassembled WGS sequence"/>
</dbReference>
<keyword evidence="1" id="KW-0812">Transmembrane</keyword>
<evidence type="ECO:0000256" key="1">
    <source>
        <dbReference type="SAM" id="Phobius"/>
    </source>
</evidence>
<keyword evidence="3" id="KW-1185">Reference proteome</keyword>
<dbReference type="AlphaFoldDB" id="A0A852V6G1"/>
<proteinExistence type="predicted"/>
<dbReference type="EMBL" id="JACCCO010000002">
    <property type="protein sequence ID" value="NYF42893.1"/>
    <property type="molecule type" value="Genomic_DNA"/>
</dbReference>
<reference evidence="2 3" key="1">
    <citation type="submission" date="2020-07" db="EMBL/GenBank/DDBJ databases">
        <title>Sequencing the genomes of 1000 actinobacteria strains.</title>
        <authorList>
            <person name="Klenk H.-P."/>
        </authorList>
    </citation>
    <scope>NUCLEOTIDE SEQUENCE [LARGE SCALE GENOMIC DNA]</scope>
    <source>
        <strain evidence="2 3">DSM 45763</strain>
    </source>
</reference>
<feature type="transmembrane region" description="Helical" evidence="1">
    <location>
        <begin position="115"/>
        <end position="134"/>
    </location>
</feature>
<keyword evidence="1" id="KW-0472">Membrane</keyword>
<name>A0A852V6G1_9ACTN</name>
<sequence length="330" mass="36478">MKLVVQESGLCDHLRSGDPYGAQSSLPDHAGADRRSSFIVQSWADHWPIVDPTIPPRDKRRIMGNRKLLGISTASPARHPSSQPSKGKGCLIVFVSLVAVGILRAIGAAVIKAPWIGLLLLGLITVAATAFFVWRHLESPKRLACLYRDRYVLPSDLDNEAHALFKRAADATMTVTRSQVSRHGFLDSVANDVLFPSQLWEISRLLRFQTILRAEQAAATRGVIVTPELAAVLAPQRQALQHSVAMVTQRVVELEVYARRVQEADAALRAQEQLQNNDRYRHLLAHTDDRMGMQSLLEQAAVMESTLTRSVQNAIAAGQTLSLPDLKHWS</sequence>
<evidence type="ECO:0000313" key="3">
    <source>
        <dbReference type="Proteomes" id="UP000576393"/>
    </source>
</evidence>
<accession>A0A852V6G1</accession>
<organism evidence="2 3">
    <name type="scientific">Streptosporangium sandarakinum</name>
    <dbReference type="NCBI Taxonomy" id="1260955"/>
    <lineage>
        <taxon>Bacteria</taxon>
        <taxon>Bacillati</taxon>
        <taxon>Actinomycetota</taxon>
        <taxon>Actinomycetes</taxon>
        <taxon>Streptosporangiales</taxon>
        <taxon>Streptosporangiaceae</taxon>
        <taxon>Streptosporangium</taxon>
    </lineage>
</organism>
<gene>
    <name evidence="2" type="ORF">HDA43_005094</name>
</gene>
<protein>
    <submittedName>
        <fullName evidence="2">Uncharacterized protein</fullName>
    </submittedName>
</protein>
<feature type="transmembrane region" description="Helical" evidence="1">
    <location>
        <begin position="89"/>
        <end position="109"/>
    </location>
</feature>
<evidence type="ECO:0000313" key="2">
    <source>
        <dbReference type="EMBL" id="NYF42893.1"/>
    </source>
</evidence>